<organism evidence="2 3">
    <name type="scientific">Monosiga brevicollis</name>
    <name type="common">Choanoflagellate</name>
    <dbReference type="NCBI Taxonomy" id="81824"/>
    <lineage>
        <taxon>Eukaryota</taxon>
        <taxon>Choanoflagellata</taxon>
        <taxon>Craspedida</taxon>
        <taxon>Salpingoecidae</taxon>
        <taxon>Monosiga</taxon>
    </lineage>
</organism>
<reference evidence="2 3" key="1">
    <citation type="journal article" date="2008" name="Nature">
        <title>The genome of the choanoflagellate Monosiga brevicollis and the origin of metazoans.</title>
        <authorList>
            <consortium name="JGI Sequencing"/>
            <person name="King N."/>
            <person name="Westbrook M.J."/>
            <person name="Young S.L."/>
            <person name="Kuo A."/>
            <person name="Abedin M."/>
            <person name="Chapman J."/>
            <person name="Fairclough S."/>
            <person name="Hellsten U."/>
            <person name="Isogai Y."/>
            <person name="Letunic I."/>
            <person name="Marr M."/>
            <person name="Pincus D."/>
            <person name="Putnam N."/>
            <person name="Rokas A."/>
            <person name="Wright K.J."/>
            <person name="Zuzow R."/>
            <person name="Dirks W."/>
            <person name="Good M."/>
            <person name="Goodstein D."/>
            <person name="Lemons D."/>
            <person name="Li W."/>
            <person name="Lyons J.B."/>
            <person name="Morris A."/>
            <person name="Nichols S."/>
            <person name="Richter D.J."/>
            <person name="Salamov A."/>
            <person name="Bork P."/>
            <person name="Lim W.A."/>
            <person name="Manning G."/>
            <person name="Miller W.T."/>
            <person name="McGinnis W."/>
            <person name="Shapiro H."/>
            <person name="Tjian R."/>
            <person name="Grigoriev I.V."/>
            <person name="Rokhsar D."/>
        </authorList>
    </citation>
    <scope>NUCLEOTIDE SEQUENCE [LARGE SCALE GENOMIC DNA]</scope>
    <source>
        <strain evidence="3">MX1 / ATCC 50154</strain>
    </source>
</reference>
<dbReference type="RefSeq" id="XP_001746517.1">
    <property type="nucleotide sequence ID" value="XM_001746465.1"/>
</dbReference>
<evidence type="ECO:0000313" key="3">
    <source>
        <dbReference type="Proteomes" id="UP000001357"/>
    </source>
</evidence>
<keyword evidence="1" id="KW-0732">Signal</keyword>
<evidence type="ECO:0000313" key="2">
    <source>
        <dbReference type="EMBL" id="EDQ88904.1"/>
    </source>
</evidence>
<gene>
    <name evidence="2" type="ORF">MONBRDRAFT_8855</name>
</gene>
<accession>A9V1B9</accession>
<dbReference type="EMBL" id="CH991553">
    <property type="protein sequence ID" value="EDQ88904.1"/>
    <property type="molecule type" value="Genomic_DNA"/>
</dbReference>
<protein>
    <recommendedName>
        <fullName evidence="4">EGF-like domain-containing protein</fullName>
    </recommendedName>
</protein>
<name>A9V1B9_MONBE</name>
<dbReference type="GeneID" id="5891755"/>
<evidence type="ECO:0008006" key="4">
    <source>
        <dbReference type="Google" id="ProtNLM"/>
    </source>
</evidence>
<feature type="signal peptide" evidence="1">
    <location>
        <begin position="1"/>
        <end position="30"/>
    </location>
</feature>
<evidence type="ECO:0000256" key="1">
    <source>
        <dbReference type="SAM" id="SignalP"/>
    </source>
</evidence>
<feature type="chain" id="PRO_5002744965" description="EGF-like domain-containing protein" evidence="1">
    <location>
        <begin position="31"/>
        <end position="4208"/>
    </location>
</feature>
<dbReference type="InParanoid" id="A9V1B9"/>
<sequence>MARASPTSAMLRLGLLALVGLLSASIPSQATQVISCTDTPAACQAGMPQAAVMEQGSLHLSIERPAWTQKVSSAVQLAARAKWTDGATSHWLDLNGVHTSHGEAAACNVSQQGNTTITTAALNLATLTTNVTHVAGVTSVYDYHIETTIPDALVGINDEGADLTLADLTPLEQTTHLLTELTTDLASSITLPPTPTIAEMAQAVQPCAESDICFRETSLTGLRAASNINDVALTVLFKLSGPVNVTNAWSLASPLQAGTWQADDWPIVFTSSSSSYSTGESTPTYTTMPVSERDLTPVNVNDATSTFALQCTLSDALTDDAMSKAQLFVPLDAMLDVSVRVDHLIGASTANTTWHAWHATSQTAVHRIDTSEATAPTLEVTCASTCPLARSTWVALANMQTQLGTTGQPVTLELSWDPTLDFVARVRRAAFFDGHTQTHVYWQDGLLRTERFFLDLSDDTVALEHGALLLSDSDANVLEAFVLSQHVWSKANAAISAPASLLAGASQTATQFSGWTLTALETSNGPEQCRVCADLSTGPCLAASHATWPWQSTPTCKSQRWCRPCSDNIWTVERQQIVVSSTVCGTLESVNQSHLDLSLTHCDGTTPLTWALLGSTLQAHTPWSLALQAMWASASLPSVRRVTLHLMEMDDASNLLAVTPTWVLNAEQCPESWELQRARQGALWPISGAICVQNQTWAVTTSGELDLSHGAMALGLAAATDARLTLGDSSVPWHSARIIRSLTGYELAALKLAPQDEPQYMHVRVANDHTWHVVELSMLSANPLSQVLNQVAGRASTPFAPERTSPSLCLLNSAFAASIASSDCVVALEHVFSVSDGWMSTQQTTLNLAGLDSGFPALDVYAAGTSHVGLVGSDARLPASDSVSEGKLVTRGVRRNNGVLFDAPATACGIDLVAPMSWQITTRKSWTVAEGTAMLVSPAMDAATSVLLPNWEADVAPRLSATCRDIVLAHVESVAWAEASTTTMHQNDDNTIVKLEQSGTLIEVHLITDPCTLVSVTQTTAATDSTLARISTVSGNEAGPHLQLARGCATGNRLSNGISVNTCATSTLDDVLAAVAPNAALPWASLLQTHAGVVPSEVETLVLYNDSWFATEGCWVDGRPFTVAFAAPAAAMAAPPPSGLDARITWGGVSGVIAAYSAAVVEADLHYAGVTGFGAECTLSTISGNVHCEAPAAVAATRTINELRTDLPPSNAPAFDTLPFSSLRQVELLQIPSAEKVDGLRHETWTVSGTVSAAQLCIKGSRACWPCSGCQARVTSETLGSAVLATRIDIERTTHPTVQITRREGGNATLLLGGRPGVSLPLGFETAWNPLAVDASLAGVNHSTSLASSAAELLPAHVYAALGRDADNIWLAELNYSGMPALLVNTLSAPAIAGFLTSVRLECLRPTTSTTVTAQRVSYQLWVAPSGLLVHGQRVVQPAHGTGQITSAQRLISDGAWEDDDAALQCTLRWADTPFSPVTLVMPAAMETAETFVASTARASFLGWTLVCRDAMSVITRWNLPTPADRAAWLDPIRLAHGSTLTDMTEAYTTIMDALDAMHTMHDGPFVVNSALITGFNGLRPRLSNAAWETWSADVLVDGGLDWRGVTVSHCALKLTHINAMTAARVECALPLAGHAKVSLTVTLDAERQLIGTHTRIAVRHAPLDWPSYDSEIRMIVAALAENAPAPGTLNSNTKFVDYTLEAPSQGNVWEHVCNIANEELYCQTTSEISKRLSVTNGLCTLHQSLMAWHYAPRAAASTMAAWPYSIHAYQLIGPVNAAIAAHYPVTPDLFALSPTALAEATASASVNTRTIALAGATSTMEVRVVKRHTDAFGNAHADTGLVLRNIKWDRYGDTISGKAQSAIGSAQFTYKPLDSTVRVILQPPSSMALIYHGAVVSATDHGVTAYSSRVLASSATQKYYSLNNASKVLLSQALLTELKHAADDAFLHPILEGTVLVWSANATYSVPAATVHEVRVEAVRPAGWELILNGVAFDLGAALVTLHINASELTETVQADVWLAGTRYTATTISKKARGSNEATGVTMELSQAEPRVCTNRTLDAIYDALQQDVRTILDEIDLDLIGSACLQSMAATCYEHPQDGACNFVDVNLTVQSQSPVQLWGLQLEAWQLQLRIVNDTDYYSALLTGHAGPVAYELAVGNGTVIWRRASVRGITLDNWHDSPWPLLLATEPHAAWPRVRELGGWGIHANATDFVLAASQTTGGDNTSLVVRPALMASWLDCTAQVDLVQNSKVLSSQHASPPGVTRRGNWRHLTPHCRSRGYRHEWLQACLMSTPLCINTGTWWIETSCSSSAVDRFANATRVVGTLHAQMASLPALPFFTAGVKASVFTNTASEAYDPATMVAEPVGDTSRLHVEGTDPASGMTVDLWDCSTPHCDNNIPLTRELLHGRTVDAKTLDDLSCSSAAFVAIRNLPTPLAPADLDFNIFLPEDRACTEQVTKTDTCIGWSAYPWILADEDMDGPCMRDVVGNWCFALSGAGTVASPVLPSAATNAVVASDDNSTLTVTIEHANLRDDTLIALLLGLNTIDSESLTVVLDAPEDILSTQQLVARLQADTLGPRTVLLHNARTCMQETVVVAATALPAYAPDRIERNAGADLHLRRANHALLTKAELDAAAQSKTLETVHIWTTVSHSEAASDVGALATRLIVRGAAIARVVVYGRSNCNSSCQAGQLDYTFNADGTVTISPIDAASTPSASANVALTLAVPAALVPGPFSDVVRLGNTSVARPWTAPLPTLLLGGSLESISSFQPLQARLTELDLDGFAFENWRWELLQQKTAAFLRFQAKMPGPSATVYFYFTADEYLYNNVTKPVAGAYGWGSVDVGATYCLDVRTDTTPDCAAKLDMVLDFAPALPLSRARNLSLAVDALASLNGTVLSSLSGRANDTDVLSLVRATRTHNVWRPSDRITTPQIVDLTFTEPAPLFPAPSVGAPESATKTYIMPAESSLMAKRTIEREGQAGVNAYTLEGAWRLGINQTFAGQQMLRYVDVTYAAVEKFNVSTGLPESVNVIHATCDRQIDIPATEYCPAASVSACASNLTFATAYRMLSGAELADQEAASLPIADLTIIKESSTNSNVRVPENSDQSWMHHHLDDLQIVYNQEAQRLEEATMTRTYTHTRGACPITNAANVAGVIDPIQWSPGIMFCKWTPPEDCQGFACEPTVEDCFASSSFAWYCEAGFTITGHMRYVQASDSYEWKYSASGRCNQCLTASGCTFTKLTSATSGKLVWPASASSIYAAPRILLMQNITFDTKLVLSTGSRVTMNQYNNPSTFDSSWRSLDYTTGSKNNGFSKGSALFSPSNVMNTIKSSALKVSADLIQVPTVTFDLRLDLTEAVSFRPNHYRVEIQGRVLMPSQGELMWKYANVDTSCETDVYRFGAYGSENPALDGVENMQRVYVRNVEFVNQYKWRWIRARVCVGYYNTVDNISENENCSPFFDPAVPFMYKRVKGAAISLSSDYNNFYVGYQGDADSTAGKLLSKESGILTRIVPIDVDGRKANFLVSVAQMDPVVVFVDPSNPERKTAKVRLEAKHFSVTFVSGERSIAEANKDAVDHFEFGDGRKLKLEEFEKLKDPTGKYYELTFSTPGQYAMWYGSLFFCEVFVAHVTHTIADTVVTYDGFFPLPLARSTAMPTTSLSLPKSSVFYRLFDSASTFFASPIHKCQIETATENLTINGLLMPEYATAGVAKTPFEYTFQCDTTDEDKAPQSARAQMQLQVSCNNDYSDQESCTTPSSWLSMLADPFLTPAHGLSRTDSFYAFQEVDRKIKSYNQNIACSFKRQKKYHAMKQLTTTPSHTLYKAYLEDAKTDYTKFEIPTGLFYCKKAKDLRAKVVKRLQEMEEKKCKALGSKRSALQNEVLKQAIKVCFGDCGMNVLSDTRRENACRDVAILSPSLLKVAPLARPTTKTCDPCAAFLGYDTKTKLSEKKCRALSGCTWRSSGMCEHKSKSYLCSRNAQPSTTDVDRYQELLPAFYRYRADASSLSFRLPRRRMHIHPNPWNDNMKYLCYSTKYTKQKTGSGYLKPEDTTQLMYDLPGTTSSFDYCVLDTDFMFSYETNLQEKVNGKHIYRSFWNRAPIVPPLMEAFAMDISRPIVYLWSFSHKEFELMLDQERSVLNALAVHNTNIQHINIMIFPKGVTSLISTSKKSDWSCQQYLAAVEANLNKMRRLACDQASELPNYTVRKELPK</sequence>
<proteinExistence type="predicted"/>
<keyword evidence="3" id="KW-1185">Reference proteome</keyword>
<dbReference type="KEGG" id="mbr:MONBRDRAFT_8855"/>
<dbReference type="Proteomes" id="UP000001357">
    <property type="component" value="Unassembled WGS sequence"/>
</dbReference>